<evidence type="ECO:0000313" key="2">
    <source>
        <dbReference type="Proteomes" id="UP000397656"/>
    </source>
</evidence>
<gene>
    <name evidence="1" type="ORF">F7R26_013505</name>
</gene>
<dbReference type="PANTHER" id="PTHR40658">
    <property type="match status" value="1"/>
</dbReference>
<dbReference type="PANTHER" id="PTHR40658:SF4">
    <property type="entry name" value="HYPOTHETICAL CYTOSOLIC PROTEIN"/>
    <property type="match status" value="1"/>
</dbReference>
<dbReference type="Gene3D" id="1.20.120.450">
    <property type="entry name" value="dinb family like domain"/>
    <property type="match status" value="1"/>
</dbReference>
<organism evidence="1 2">
    <name type="scientific">Cupriavidus basilensis</name>
    <dbReference type="NCBI Taxonomy" id="68895"/>
    <lineage>
        <taxon>Bacteria</taxon>
        <taxon>Pseudomonadati</taxon>
        <taxon>Pseudomonadota</taxon>
        <taxon>Betaproteobacteria</taxon>
        <taxon>Burkholderiales</taxon>
        <taxon>Burkholderiaceae</taxon>
        <taxon>Cupriavidus</taxon>
    </lineage>
</organism>
<proteinExistence type="predicted"/>
<sequence length="167" mass="18946">MKLPTTKQELLDKVRASHRKLGVEAATIPASHYRHTAMIWQEPRLHTNAAMVLVDVIVWNTMILQFAHDRTPGPSASFYSPSAMAQRAERLSAGFQRRFAGRDLRELEAMLTEGQDRVLDCVAHHSNASLFDPALSPMKTLGRKIQFFTSTAYDDALSRLRQWKQVL</sequence>
<dbReference type="AlphaFoldDB" id="A0A643G4Q7"/>
<dbReference type="GeneID" id="45733827"/>
<dbReference type="Proteomes" id="UP000397656">
    <property type="component" value="Chromosome 1"/>
</dbReference>
<accession>A0A643G4Q7</accession>
<name>A0A643G4Q7_9BURK</name>
<dbReference type="InterPro" id="IPR034660">
    <property type="entry name" value="DinB/YfiT-like"/>
</dbReference>
<evidence type="ECO:0000313" key="1">
    <source>
        <dbReference type="EMBL" id="QOT75242.1"/>
    </source>
</evidence>
<reference evidence="1 2" key="1">
    <citation type="submission" date="2020-10" db="EMBL/GenBank/DDBJ databases">
        <title>Complete genome sequence of Cupriavidus basilensis CCUG 49340T.</title>
        <authorList>
            <person name="Salva-Serra F."/>
            <person name="Donoso R.A."/>
            <person name="Cho K.H."/>
            <person name="Yoo J.A."/>
            <person name="Lee K."/>
            <person name="Yoon S.-H."/>
            <person name="Perez-Pantoja D."/>
            <person name="Moore E.R.B."/>
        </authorList>
    </citation>
    <scope>NUCLEOTIDE SEQUENCE [LARGE SCALE GENOMIC DNA]</scope>
    <source>
        <strain evidence="2">CCUG 49340</strain>
    </source>
</reference>
<dbReference type="RefSeq" id="WP_003821138.1">
    <property type="nucleotide sequence ID" value="NZ_CP062803.1"/>
</dbReference>
<protein>
    <submittedName>
        <fullName evidence="1">ClbS/DfsB family four-helix bundle protein</fullName>
    </submittedName>
</protein>
<dbReference type="EMBL" id="CP062803">
    <property type="protein sequence ID" value="QOT75242.1"/>
    <property type="molecule type" value="Genomic_DNA"/>
</dbReference>
<dbReference type="InterPro" id="IPR012550">
    <property type="entry name" value="DUF1706"/>
</dbReference>
<dbReference type="Pfam" id="PF08020">
    <property type="entry name" value="DUF1706"/>
    <property type="match status" value="1"/>
</dbReference>